<accession>C8X4E1</accession>
<dbReference type="eggNOG" id="COG1042">
    <property type="taxonomic scope" value="Bacteria"/>
</dbReference>
<dbReference type="InterPro" id="IPR032875">
    <property type="entry name" value="Succ_CoA_lig_flav_dom"/>
</dbReference>
<dbReference type="GO" id="GO:0046872">
    <property type="term" value="F:metal ion binding"/>
    <property type="evidence" value="ECO:0007669"/>
    <property type="project" value="InterPro"/>
</dbReference>
<dbReference type="Pfam" id="PF13549">
    <property type="entry name" value="ATP-grasp_5"/>
    <property type="match status" value="1"/>
</dbReference>
<name>C8X4E1_DESRD</name>
<dbReference type="Pfam" id="PF00583">
    <property type="entry name" value="Acetyltransf_1"/>
    <property type="match status" value="1"/>
</dbReference>
<dbReference type="AlphaFoldDB" id="C8X4E1"/>
<feature type="domain" description="ATP-grasp" evidence="6">
    <location>
        <begin position="497"/>
        <end position="534"/>
    </location>
</feature>
<dbReference type="PROSITE" id="PS50975">
    <property type="entry name" value="ATP_GRASP"/>
    <property type="match status" value="1"/>
</dbReference>
<organism evidence="8 9">
    <name type="scientific">Desulfohalobium retbaense (strain ATCC 49708 / DSM 5692 / JCM 16813 / HR100)</name>
    <dbReference type="NCBI Taxonomy" id="485915"/>
    <lineage>
        <taxon>Bacteria</taxon>
        <taxon>Pseudomonadati</taxon>
        <taxon>Thermodesulfobacteriota</taxon>
        <taxon>Desulfovibrionia</taxon>
        <taxon>Desulfovibrionales</taxon>
        <taxon>Desulfohalobiaceae</taxon>
        <taxon>Desulfohalobium</taxon>
    </lineage>
</organism>
<dbReference type="Gene3D" id="3.30.1490.20">
    <property type="entry name" value="ATP-grasp fold, A domain"/>
    <property type="match status" value="1"/>
</dbReference>
<dbReference type="InterPro" id="IPR013815">
    <property type="entry name" value="ATP_grasp_subdomain_1"/>
</dbReference>
<evidence type="ECO:0000256" key="1">
    <source>
        <dbReference type="ARBA" id="ARBA00022598"/>
    </source>
</evidence>
<dbReference type="KEGG" id="drt:Dret_2131"/>
<dbReference type="Proteomes" id="UP000001052">
    <property type="component" value="Chromosome"/>
</dbReference>
<keyword evidence="3 5" id="KW-0067">ATP-binding</keyword>
<evidence type="ECO:0000256" key="2">
    <source>
        <dbReference type="ARBA" id="ARBA00022741"/>
    </source>
</evidence>
<reference evidence="9" key="1">
    <citation type="submission" date="2009-09" db="EMBL/GenBank/DDBJ databases">
        <title>The complete chromosome of Desulfohalobium retbaense DSM 5692.</title>
        <authorList>
            <consortium name="US DOE Joint Genome Institute (JGI-PGF)"/>
            <person name="Lucas S."/>
            <person name="Copeland A."/>
            <person name="Lapidus A."/>
            <person name="Glavina del Rio T."/>
            <person name="Dalin E."/>
            <person name="Tice H."/>
            <person name="Bruce D."/>
            <person name="Goodwin L."/>
            <person name="Pitluck S."/>
            <person name="Kyrpides N."/>
            <person name="Mavromatis K."/>
            <person name="Ivanova N."/>
            <person name="Mikhailova N."/>
            <person name="Munk A.C."/>
            <person name="Brettin T."/>
            <person name="Detter J.C."/>
            <person name="Han C."/>
            <person name="Tapia R."/>
            <person name="Larimer F."/>
            <person name="Land M."/>
            <person name="Hauser L."/>
            <person name="Markowitz V."/>
            <person name="Cheng J.-F."/>
            <person name="Hugenholtz P."/>
            <person name="Woyke T."/>
            <person name="Wu D."/>
            <person name="Spring S."/>
            <person name="Klenk H.-P."/>
            <person name="Eisen J.A."/>
        </authorList>
    </citation>
    <scope>NUCLEOTIDE SEQUENCE [LARGE SCALE GENOMIC DNA]</scope>
    <source>
        <strain evidence="9">DSM 5692</strain>
    </source>
</reference>
<evidence type="ECO:0000259" key="7">
    <source>
        <dbReference type="PROSITE" id="PS51186"/>
    </source>
</evidence>
<evidence type="ECO:0000256" key="3">
    <source>
        <dbReference type="ARBA" id="ARBA00022840"/>
    </source>
</evidence>
<dbReference type="InterPro" id="IPR036291">
    <property type="entry name" value="NAD(P)-bd_dom_sf"/>
</dbReference>
<dbReference type="EMBL" id="CP001734">
    <property type="protein sequence ID" value="ACV69415.1"/>
    <property type="molecule type" value="Genomic_DNA"/>
</dbReference>
<dbReference type="GO" id="GO:0005524">
    <property type="term" value="F:ATP binding"/>
    <property type="evidence" value="ECO:0007669"/>
    <property type="project" value="UniProtKB-UniRule"/>
</dbReference>
<dbReference type="FunFam" id="3.30.1490.20:FF:000020">
    <property type="entry name" value="Protein lysine acetyltransferase"/>
    <property type="match status" value="1"/>
</dbReference>
<evidence type="ECO:0000313" key="9">
    <source>
        <dbReference type="Proteomes" id="UP000001052"/>
    </source>
</evidence>
<comment type="similarity">
    <text evidence="4">In the N-terminal section; belongs to the acetate CoA ligase alpha subunit family.</text>
</comment>
<dbReference type="Pfam" id="PF13607">
    <property type="entry name" value="Succ_CoA_lig"/>
    <property type="match status" value="1"/>
</dbReference>
<dbReference type="InterPro" id="IPR003781">
    <property type="entry name" value="CoA-bd"/>
</dbReference>
<keyword evidence="2 5" id="KW-0547">Nucleotide-binding</keyword>
<dbReference type="SUPFAM" id="SSF56059">
    <property type="entry name" value="Glutathione synthetase ATP-binding domain-like"/>
    <property type="match status" value="1"/>
</dbReference>
<protein>
    <submittedName>
        <fullName evidence="8">CoA-binding domain protein</fullName>
    </submittedName>
</protein>
<dbReference type="SUPFAM" id="SSF55729">
    <property type="entry name" value="Acyl-CoA N-acyltransferases (Nat)"/>
    <property type="match status" value="1"/>
</dbReference>
<dbReference type="GO" id="GO:0016874">
    <property type="term" value="F:ligase activity"/>
    <property type="evidence" value="ECO:0007669"/>
    <property type="project" value="UniProtKB-KW"/>
</dbReference>
<dbReference type="SUPFAM" id="SSF51735">
    <property type="entry name" value="NAD(P)-binding Rossmann-fold domains"/>
    <property type="match status" value="1"/>
</dbReference>
<dbReference type="PROSITE" id="PS51186">
    <property type="entry name" value="GNAT"/>
    <property type="match status" value="1"/>
</dbReference>
<dbReference type="Pfam" id="PF13380">
    <property type="entry name" value="CoA_binding_2"/>
    <property type="match status" value="1"/>
</dbReference>
<dbReference type="InterPro" id="IPR000182">
    <property type="entry name" value="GNAT_dom"/>
</dbReference>
<dbReference type="Gene3D" id="3.40.50.720">
    <property type="entry name" value="NAD(P)-binding Rossmann-like Domain"/>
    <property type="match status" value="1"/>
</dbReference>
<dbReference type="InterPro" id="IPR016181">
    <property type="entry name" value="Acyl_CoA_acyltransferase"/>
</dbReference>
<dbReference type="Gene3D" id="3.30.470.20">
    <property type="entry name" value="ATP-grasp fold, B domain"/>
    <property type="match status" value="1"/>
</dbReference>
<feature type="domain" description="N-acetyltransferase" evidence="7">
    <location>
        <begin position="737"/>
        <end position="895"/>
    </location>
</feature>
<dbReference type="Gene3D" id="3.40.50.261">
    <property type="entry name" value="Succinyl-CoA synthetase domains"/>
    <property type="match status" value="2"/>
</dbReference>
<proteinExistence type="inferred from homology"/>
<dbReference type="GO" id="GO:0016747">
    <property type="term" value="F:acyltransferase activity, transferring groups other than amino-acyl groups"/>
    <property type="evidence" value="ECO:0007669"/>
    <property type="project" value="InterPro"/>
</dbReference>
<evidence type="ECO:0000256" key="5">
    <source>
        <dbReference type="PROSITE-ProRule" id="PRU00409"/>
    </source>
</evidence>
<sequence>MSLKNLDALFRPKSVAIVGASNRPMSIGAVVMHNLLKADFPGPIMPVNPKYRAVSGVLAYPNVSRLPVTPDLAVICTPPRTVPGFVEELGKRGAKAAVVMSTDLDTITDREGRTLQENMLAAAREYGVRILGPNCLGLIIPGNGLNASFAHTDVLPGRIAFVSQSDSLSQAVLDWASSRGIGFSHFVSLGDSSDIDFHGVIDYLGNDPFTKSILLYIEDIKNARPFMSAVRSSSRNKPILVIKGGREELGKESRISHAGMLTSHDDVYDAAFRRAGMLRVFEVHALFDAVETLARSQPIQGNRLAILANGRGPGVMATDALLGRGGTLATLSEDTIRGLDNVLGGKWSRSNPIQIPDHAVSETYAEALRHLVADDTIDAVLVMHVPSSFVSADDIAGAIVTVAGGQKSNVLTSWLGDQGVESARRILTLAGLPTYDTPDKAVRAFLDMDRYRRNQELLMETPDSAPAEFTPDAAAARAVIRKALEEGRATLSEPEAKEVLGAYGIPIVPTRIALDDEEAQLLAWDLGYPVALKAYSPDILHKSEVGGVALDLESPEEVEHAMGSIKGRLQKLKPDARLQGFTVQKMARRPGSYELYVGATTDPVFGPVILFGEGGTAVEVIRDRAVGLPPLNMTLAKELIQQTRIARMLQSHPEQPNGVDMDAVRLTLMQVSQLIIDIPEVMELDINPLIVDHEGVLVLDARLVVGQTKESGPQRLAIRPYPKELEERLELQDNRAVLLRPIRPEDEPAHVRFINSLTPEDIRLRFFGHVREFPHSQMARFTQIDYDREMAFIAKDKGGDGEDLETLGVVRAFFDPDNIRAEFAIVVRSDLKLRGLGSILMAKMISYCQSRGTKELVAQTLRENKGMRALGKKFGFKILPMDDDEEMIELKLELNGSGEETSQD</sequence>
<dbReference type="InterPro" id="IPR051538">
    <property type="entry name" value="Acyl-CoA_Synth/Transferase"/>
</dbReference>
<dbReference type="Gene3D" id="3.40.630.30">
    <property type="match status" value="1"/>
</dbReference>
<evidence type="ECO:0000256" key="4">
    <source>
        <dbReference type="ARBA" id="ARBA00060888"/>
    </source>
</evidence>
<dbReference type="HOGENOM" id="CLU_007415_0_2_7"/>
<dbReference type="eggNOG" id="COG0045">
    <property type="taxonomic scope" value="Bacteria"/>
</dbReference>
<dbReference type="STRING" id="485915.Dret_2131"/>
<evidence type="ECO:0000313" key="8">
    <source>
        <dbReference type="EMBL" id="ACV69415.1"/>
    </source>
</evidence>
<dbReference type="InterPro" id="IPR016102">
    <property type="entry name" value="Succinyl-CoA_synth-like"/>
</dbReference>
<dbReference type="eggNOG" id="COG1247">
    <property type="taxonomic scope" value="Bacteria"/>
</dbReference>
<reference evidence="8 9" key="2">
    <citation type="journal article" date="2010" name="Stand. Genomic Sci.">
        <title>Complete genome sequence of Desulfohalobium retbaense type strain (HR(100)).</title>
        <authorList>
            <person name="Spring S."/>
            <person name="Nolan M."/>
            <person name="Lapidus A."/>
            <person name="Glavina Del Rio T."/>
            <person name="Copeland A."/>
            <person name="Tice H."/>
            <person name="Cheng J.F."/>
            <person name="Lucas S."/>
            <person name="Land M."/>
            <person name="Chen F."/>
            <person name="Bruce D."/>
            <person name="Goodwin L."/>
            <person name="Pitluck S."/>
            <person name="Ivanova N."/>
            <person name="Mavromatis K."/>
            <person name="Mikhailova N."/>
            <person name="Pati A."/>
            <person name="Chen A."/>
            <person name="Palaniappan K."/>
            <person name="Hauser L."/>
            <person name="Chang Y.J."/>
            <person name="Jeffries C.D."/>
            <person name="Munk C."/>
            <person name="Kiss H."/>
            <person name="Chain P."/>
            <person name="Han C."/>
            <person name="Brettin T."/>
            <person name="Detter J.C."/>
            <person name="Schuler E."/>
            <person name="Goker M."/>
            <person name="Rohde M."/>
            <person name="Bristow J."/>
            <person name="Eisen J.A."/>
            <person name="Markowitz V."/>
            <person name="Hugenholtz P."/>
            <person name="Kyrpides N.C."/>
            <person name="Klenk H.P."/>
        </authorList>
    </citation>
    <scope>NUCLEOTIDE SEQUENCE [LARGE SCALE GENOMIC DNA]</scope>
    <source>
        <strain evidence="8 9">DSM 5692</strain>
    </source>
</reference>
<keyword evidence="9" id="KW-1185">Reference proteome</keyword>
<dbReference type="PANTHER" id="PTHR43334:SF1">
    <property type="entry name" value="3-HYDROXYPROPIONATE--COA LIGASE [ADP-FORMING]"/>
    <property type="match status" value="1"/>
</dbReference>
<evidence type="ECO:0000259" key="6">
    <source>
        <dbReference type="PROSITE" id="PS50975"/>
    </source>
</evidence>
<dbReference type="RefSeq" id="WP_015752556.1">
    <property type="nucleotide sequence ID" value="NC_013223.1"/>
</dbReference>
<dbReference type="OrthoDB" id="9807426at2"/>
<gene>
    <name evidence="8" type="ordered locus">Dret_2131</name>
</gene>
<dbReference type="SMART" id="SM00881">
    <property type="entry name" value="CoA_binding"/>
    <property type="match status" value="1"/>
</dbReference>
<keyword evidence="1" id="KW-0436">Ligase</keyword>
<dbReference type="PANTHER" id="PTHR43334">
    <property type="entry name" value="ACETATE--COA LIGASE [ADP-FORMING]"/>
    <property type="match status" value="1"/>
</dbReference>
<dbReference type="InterPro" id="IPR011761">
    <property type="entry name" value="ATP-grasp"/>
</dbReference>
<dbReference type="SUPFAM" id="SSF52210">
    <property type="entry name" value="Succinyl-CoA synthetase domains"/>
    <property type="match status" value="2"/>
</dbReference>